<evidence type="ECO:0000313" key="6">
    <source>
        <dbReference type="Ensembl" id="ENSCJPP00005023406.1"/>
    </source>
</evidence>
<organism evidence="6 7">
    <name type="scientific">Coturnix japonica</name>
    <name type="common">Japanese quail</name>
    <name type="synonym">Coturnix coturnix japonica</name>
    <dbReference type="NCBI Taxonomy" id="93934"/>
    <lineage>
        <taxon>Eukaryota</taxon>
        <taxon>Metazoa</taxon>
        <taxon>Chordata</taxon>
        <taxon>Craniata</taxon>
        <taxon>Vertebrata</taxon>
        <taxon>Euteleostomi</taxon>
        <taxon>Archelosauria</taxon>
        <taxon>Archosauria</taxon>
        <taxon>Dinosauria</taxon>
        <taxon>Saurischia</taxon>
        <taxon>Theropoda</taxon>
        <taxon>Coelurosauria</taxon>
        <taxon>Aves</taxon>
        <taxon>Neognathae</taxon>
        <taxon>Galloanserae</taxon>
        <taxon>Galliformes</taxon>
        <taxon>Phasianidae</taxon>
        <taxon>Perdicinae</taxon>
        <taxon>Coturnix</taxon>
    </lineage>
</organism>
<dbReference type="InterPro" id="IPR020422">
    <property type="entry name" value="TYR_PHOSPHATASE_DUAL_dom"/>
</dbReference>
<evidence type="ECO:0000256" key="2">
    <source>
        <dbReference type="ARBA" id="ARBA00013064"/>
    </source>
</evidence>
<dbReference type="Proteomes" id="UP000694412">
    <property type="component" value="Chromosome 5"/>
</dbReference>
<reference evidence="6" key="3">
    <citation type="submission" date="2025-09" db="UniProtKB">
        <authorList>
            <consortium name="Ensembl"/>
        </authorList>
    </citation>
    <scope>IDENTIFICATION</scope>
</reference>
<dbReference type="GO" id="GO:0017017">
    <property type="term" value="F:MAP kinase tyrosine/serine/threonine phosphatase activity"/>
    <property type="evidence" value="ECO:0007669"/>
    <property type="project" value="TreeGrafter"/>
</dbReference>
<evidence type="ECO:0000256" key="4">
    <source>
        <dbReference type="ARBA" id="ARBA00022912"/>
    </source>
</evidence>
<dbReference type="InterPro" id="IPR000340">
    <property type="entry name" value="Dual-sp_phosphatase_cat-dom"/>
</dbReference>
<dbReference type="AlphaFoldDB" id="A0A8C2U539"/>
<evidence type="ECO:0000256" key="3">
    <source>
        <dbReference type="ARBA" id="ARBA00022801"/>
    </source>
</evidence>
<dbReference type="PANTHER" id="PTHR10159">
    <property type="entry name" value="DUAL SPECIFICITY PROTEIN PHOSPHATASE"/>
    <property type="match status" value="1"/>
</dbReference>
<name>A0A8C2U539_COTJA</name>
<keyword evidence="7" id="KW-1185">Reference proteome</keyword>
<dbReference type="CDD" id="cd14498">
    <property type="entry name" value="DSP"/>
    <property type="match status" value="1"/>
</dbReference>
<feature type="domain" description="Tyrosine specific protein phosphatases" evidence="5">
    <location>
        <begin position="110"/>
        <end position="173"/>
    </location>
</feature>
<dbReference type="InterPro" id="IPR029021">
    <property type="entry name" value="Prot-tyrosine_phosphatase-like"/>
</dbReference>
<reference evidence="6" key="2">
    <citation type="submission" date="2025-08" db="UniProtKB">
        <authorList>
            <consortium name="Ensembl"/>
        </authorList>
    </citation>
    <scope>IDENTIFICATION</scope>
</reference>
<dbReference type="Ensembl" id="ENSCJPT00005032075.1">
    <property type="protein sequence ID" value="ENSCJPP00005023406.1"/>
    <property type="gene ID" value="ENSCJPG00005018573.1"/>
</dbReference>
<dbReference type="InterPro" id="IPR000387">
    <property type="entry name" value="Tyr_Pase_dom"/>
</dbReference>
<dbReference type="SMART" id="SM00195">
    <property type="entry name" value="DSPc"/>
    <property type="match status" value="1"/>
</dbReference>
<dbReference type="Gene3D" id="3.90.190.10">
    <property type="entry name" value="Protein tyrosine phosphatase superfamily"/>
    <property type="match status" value="1"/>
</dbReference>
<dbReference type="PANTHER" id="PTHR10159:SF519">
    <property type="entry name" value="DUAL SPECIFICITY PROTEIN PHOSPHATASE MPK3"/>
    <property type="match status" value="1"/>
</dbReference>
<dbReference type="GO" id="GO:0033550">
    <property type="term" value="F:MAP kinase tyrosine phosphatase activity"/>
    <property type="evidence" value="ECO:0007669"/>
    <property type="project" value="TreeGrafter"/>
</dbReference>
<reference evidence="6" key="1">
    <citation type="submission" date="2015-11" db="EMBL/GenBank/DDBJ databases">
        <authorList>
            <consortium name="International Coturnix japonica Genome Analysis Consortium"/>
            <person name="Warren W."/>
            <person name="Burt D.W."/>
            <person name="Antin P.B."/>
            <person name="Lanford R."/>
            <person name="Gros J."/>
            <person name="Wilson R.K."/>
        </authorList>
    </citation>
    <scope>NUCLEOTIDE SEQUENCE [LARGE SCALE GENOMIC DNA]</scope>
</reference>
<evidence type="ECO:0000259" key="5">
    <source>
        <dbReference type="PROSITE" id="PS50056"/>
    </source>
</evidence>
<dbReference type="EC" id="3.1.3.48" evidence="2"/>
<dbReference type="PROSITE" id="PS50056">
    <property type="entry name" value="TYR_PHOSPHATASE_2"/>
    <property type="match status" value="1"/>
</dbReference>
<accession>A0A8C2U539</accession>
<dbReference type="GeneTree" id="ENSGT00960000188439"/>
<dbReference type="GO" id="GO:0043409">
    <property type="term" value="P:negative regulation of MAPK cascade"/>
    <property type="evidence" value="ECO:0007669"/>
    <property type="project" value="TreeGrafter"/>
</dbReference>
<dbReference type="GO" id="GO:0005829">
    <property type="term" value="C:cytosol"/>
    <property type="evidence" value="ECO:0007669"/>
    <property type="project" value="TreeGrafter"/>
</dbReference>
<evidence type="ECO:0000256" key="1">
    <source>
        <dbReference type="ARBA" id="ARBA00008601"/>
    </source>
</evidence>
<evidence type="ECO:0000313" key="7">
    <source>
        <dbReference type="Proteomes" id="UP000694412"/>
    </source>
</evidence>
<sequence>GLVWLQSPKPQTLMARAISHCEEPPDSKLKESAHFPFTVPIIAQITDYIYLGNLNAAYSGRALCTNGIDNIIDMSSLPRFRHNWSRLRVDTQAFLHGNRHEIRQPCFLVINECIEALMEKGKRVLIHCRDGYSLGPTCVIQYLMVKHSMRLLAAYELVRARYPLKIQECHQDLLVGLEIWGDGYERQLAWIHQPSASIMWWFPSGTWSRSVTLECLYNTVQNLL</sequence>
<protein>
    <recommendedName>
        <fullName evidence="2">protein-tyrosine-phosphatase</fullName>
        <ecNumber evidence="2">3.1.3.48</ecNumber>
    </recommendedName>
</protein>
<comment type="similarity">
    <text evidence="1">Belongs to the protein-tyrosine phosphatase family. Non-receptor class dual specificity subfamily.</text>
</comment>
<keyword evidence="3" id="KW-0378">Hydrolase</keyword>
<dbReference type="SUPFAM" id="SSF52799">
    <property type="entry name" value="(Phosphotyrosine protein) phosphatases II"/>
    <property type="match status" value="1"/>
</dbReference>
<dbReference type="Pfam" id="PF00782">
    <property type="entry name" value="DSPc"/>
    <property type="match status" value="1"/>
</dbReference>
<dbReference type="GO" id="GO:0008330">
    <property type="term" value="F:protein tyrosine/threonine phosphatase activity"/>
    <property type="evidence" value="ECO:0007669"/>
    <property type="project" value="TreeGrafter"/>
</dbReference>
<proteinExistence type="inferred from homology"/>
<keyword evidence="4" id="KW-0904">Protein phosphatase</keyword>